<reference evidence="1" key="2">
    <citation type="journal article" date="2021" name="Microbiome">
        <title>Successional dynamics and alternative stable states in a saline activated sludge microbial community over 9 years.</title>
        <authorList>
            <person name="Wang Y."/>
            <person name="Ye J."/>
            <person name="Ju F."/>
            <person name="Liu L."/>
            <person name="Boyd J.A."/>
            <person name="Deng Y."/>
            <person name="Parks D.H."/>
            <person name="Jiang X."/>
            <person name="Yin X."/>
            <person name="Woodcroft B.J."/>
            <person name="Tyson G.W."/>
            <person name="Hugenholtz P."/>
            <person name="Polz M.F."/>
            <person name="Zhang T."/>
        </authorList>
    </citation>
    <scope>NUCLEOTIDE SEQUENCE</scope>
    <source>
        <strain evidence="1">HKST-UBA17</strain>
    </source>
</reference>
<proteinExistence type="predicted"/>
<dbReference type="AlphaFoldDB" id="A0A955I5T7"/>
<organism evidence="1 2">
    <name type="scientific">Candidatus Dojkabacteria bacterium</name>
    <dbReference type="NCBI Taxonomy" id="2099670"/>
    <lineage>
        <taxon>Bacteria</taxon>
        <taxon>Candidatus Dojkabacteria</taxon>
    </lineage>
</organism>
<protein>
    <submittedName>
        <fullName evidence="1">Uncharacterized protein</fullName>
    </submittedName>
</protein>
<reference evidence="1" key="1">
    <citation type="submission" date="2020-04" db="EMBL/GenBank/DDBJ databases">
        <authorList>
            <person name="Zhang T."/>
        </authorList>
    </citation>
    <scope>NUCLEOTIDE SEQUENCE</scope>
    <source>
        <strain evidence="1">HKST-UBA17</strain>
    </source>
</reference>
<evidence type="ECO:0000313" key="1">
    <source>
        <dbReference type="EMBL" id="MCA9377273.1"/>
    </source>
</evidence>
<sequence length="60" mass="7055">MVHFNCECREAENTFFLHLKELSEKLKLRPNAKIYGGMIKQEAGQVWPSRKEYGTLKENL</sequence>
<dbReference type="Proteomes" id="UP000741282">
    <property type="component" value="Unassembled WGS sequence"/>
</dbReference>
<evidence type="ECO:0000313" key="2">
    <source>
        <dbReference type="Proteomes" id="UP000741282"/>
    </source>
</evidence>
<accession>A0A955I5T7</accession>
<dbReference type="EMBL" id="JAGQLN010000041">
    <property type="protein sequence ID" value="MCA9377273.1"/>
    <property type="molecule type" value="Genomic_DNA"/>
</dbReference>
<gene>
    <name evidence="1" type="ORF">KC685_05145</name>
</gene>
<name>A0A955I5T7_9BACT</name>
<comment type="caution">
    <text evidence="1">The sequence shown here is derived from an EMBL/GenBank/DDBJ whole genome shotgun (WGS) entry which is preliminary data.</text>
</comment>